<dbReference type="GO" id="GO:0006412">
    <property type="term" value="P:translation"/>
    <property type="evidence" value="ECO:0007669"/>
    <property type="project" value="UniProtKB-UniRule"/>
</dbReference>
<keyword evidence="3 8" id="KW-0694">RNA-binding</keyword>
<dbReference type="Gene3D" id="3.30.1370.30">
    <property type="match status" value="1"/>
</dbReference>
<evidence type="ECO:0000256" key="9">
    <source>
        <dbReference type="RuleBase" id="RU003660"/>
    </source>
</evidence>
<dbReference type="GO" id="GO:1990904">
    <property type="term" value="C:ribonucleoprotein complex"/>
    <property type="evidence" value="ECO:0007669"/>
    <property type="project" value="UniProtKB-KW"/>
</dbReference>
<keyword evidence="11" id="KW-1185">Reference proteome</keyword>
<dbReference type="FunFam" id="3.30.1490.10:FF:000001">
    <property type="entry name" value="30S ribosomal protein S8"/>
    <property type="match status" value="1"/>
</dbReference>
<organism evidence="10 11">
    <name type="scientific">Lignipirellula cremea</name>
    <dbReference type="NCBI Taxonomy" id="2528010"/>
    <lineage>
        <taxon>Bacteria</taxon>
        <taxon>Pseudomonadati</taxon>
        <taxon>Planctomycetota</taxon>
        <taxon>Planctomycetia</taxon>
        <taxon>Pirellulales</taxon>
        <taxon>Pirellulaceae</taxon>
        <taxon>Lignipirellula</taxon>
    </lineage>
</organism>
<dbReference type="InterPro" id="IPR000630">
    <property type="entry name" value="Ribosomal_uS8"/>
</dbReference>
<dbReference type="PANTHER" id="PTHR11758">
    <property type="entry name" value="40S RIBOSOMAL PROTEIN S15A"/>
    <property type="match status" value="1"/>
</dbReference>
<evidence type="ECO:0000256" key="7">
    <source>
        <dbReference type="ARBA" id="ARBA00046740"/>
    </source>
</evidence>
<proteinExistence type="inferred from homology"/>
<accession>A0A518DMX8</accession>
<dbReference type="Gene3D" id="3.30.1490.10">
    <property type="match status" value="1"/>
</dbReference>
<evidence type="ECO:0000313" key="11">
    <source>
        <dbReference type="Proteomes" id="UP000317648"/>
    </source>
</evidence>
<dbReference type="GO" id="GO:0005737">
    <property type="term" value="C:cytoplasm"/>
    <property type="evidence" value="ECO:0007669"/>
    <property type="project" value="UniProtKB-ARBA"/>
</dbReference>
<comment type="similarity">
    <text evidence="1 8 9">Belongs to the universal ribosomal protein uS8 family.</text>
</comment>
<dbReference type="PROSITE" id="PS00053">
    <property type="entry name" value="RIBOSOMAL_S8"/>
    <property type="match status" value="1"/>
</dbReference>
<comment type="subunit">
    <text evidence="7 8">Part of the 30S ribosomal subunit. Contacts proteins S5 and S12.</text>
</comment>
<reference evidence="10 11" key="1">
    <citation type="submission" date="2019-02" db="EMBL/GenBank/DDBJ databases">
        <title>Deep-cultivation of Planctomycetes and their phenomic and genomic characterization uncovers novel biology.</title>
        <authorList>
            <person name="Wiegand S."/>
            <person name="Jogler M."/>
            <person name="Boedeker C."/>
            <person name="Pinto D."/>
            <person name="Vollmers J."/>
            <person name="Rivas-Marin E."/>
            <person name="Kohn T."/>
            <person name="Peeters S.H."/>
            <person name="Heuer A."/>
            <person name="Rast P."/>
            <person name="Oberbeckmann S."/>
            <person name="Bunk B."/>
            <person name="Jeske O."/>
            <person name="Meyerdierks A."/>
            <person name="Storesund J.E."/>
            <person name="Kallscheuer N."/>
            <person name="Luecker S."/>
            <person name="Lage O.M."/>
            <person name="Pohl T."/>
            <person name="Merkel B.J."/>
            <person name="Hornburger P."/>
            <person name="Mueller R.-W."/>
            <person name="Bruemmer F."/>
            <person name="Labrenz M."/>
            <person name="Spormann A.M."/>
            <person name="Op den Camp H."/>
            <person name="Overmann J."/>
            <person name="Amann R."/>
            <person name="Jetten M.S.M."/>
            <person name="Mascher T."/>
            <person name="Medema M.H."/>
            <person name="Devos D.P."/>
            <person name="Kaster A.-K."/>
            <person name="Ovreas L."/>
            <person name="Rohde M."/>
            <person name="Galperin M.Y."/>
            <person name="Jogler C."/>
        </authorList>
    </citation>
    <scope>NUCLEOTIDE SEQUENCE [LARGE SCALE GENOMIC DNA]</scope>
    <source>
        <strain evidence="10 11">Pla85_3_4</strain>
    </source>
</reference>
<dbReference type="InterPro" id="IPR047863">
    <property type="entry name" value="Ribosomal_uS8_CS"/>
</dbReference>
<dbReference type="Pfam" id="PF00410">
    <property type="entry name" value="Ribosomal_S8"/>
    <property type="match status" value="1"/>
</dbReference>
<evidence type="ECO:0000256" key="4">
    <source>
        <dbReference type="ARBA" id="ARBA00022980"/>
    </source>
</evidence>
<evidence type="ECO:0000256" key="6">
    <source>
        <dbReference type="ARBA" id="ARBA00035258"/>
    </source>
</evidence>
<dbReference type="AlphaFoldDB" id="A0A518DMX8"/>
<keyword evidence="4 8" id="KW-0689">Ribosomal protein</keyword>
<protein>
    <recommendedName>
        <fullName evidence="6 8">Small ribosomal subunit protein uS8</fullName>
    </recommendedName>
</protein>
<dbReference type="OrthoDB" id="9802617at2"/>
<gene>
    <name evidence="8 10" type="primary">rpsH</name>
    <name evidence="10" type="ORF">Pla8534_09750</name>
</gene>
<dbReference type="KEGG" id="lcre:Pla8534_09750"/>
<evidence type="ECO:0000256" key="3">
    <source>
        <dbReference type="ARBA" id="ARBA00022884"/>
    </source>
</evidence>
<dbReference type="FunFam" id="3.30.1370.30:FF:000002">
    <property type="entry name" value="30S ribosomal protein S8"/>
    <property type="match status" value="1"/>
</dbReference>
<comment type="function">
    <text evidence="8">One of the primary rRNA binding proteins, it binds directly to 16S rRNA central domain where it helps coordinate assembly of the platform of the 30S subunit.</text>
</comment>
<keyword evidence="2 8" id="KW-0699">rRNA-binding</keyword>
<keyword evidence="5 8" id="KW-0687">Ribonucleoprotein</keyword>
<evidence type="ECO:0000256" key="5">
    <source>
        <dbReference type="ARBA" id="ARBA00023274"/>
    </source>
</evidence>
<dbReference type="SUPFAM" id="SSF56047">
    <property type="entry name" value="Ribosomal protein S8"/>
    <property type="match status" value="1"/>
</dbReference>
<evidence type="ECO:0000313" key="10">
    <source>
        <dbReference type="EMBL" id="QDU93196.1"/>
    </source>
</evidence>
<dbReference type="GO" id="GO:0003735">
    <property type="term" value="F:structural constituent of ribosome"/>
    <property type="evidence" value="ECO:0007669"/>
    <property type="project" value="InterPro"/>
</dbReference>
<dbReference type="HAMAP" id="MF_01302_B">
    <property type="entry name" value="Ribosomal_uS8_B"/>
    <property type="match status" value="1"/>
</dbReference>
<dbReference type="GO" id="GO:0019843">
    <property type="term" value="F:rRNA binding"/>
    <property type="evidence" value="ECO:0007669"/>
    <property type="project" value="UniProtKB-UniRule"/>
</dbReference>
<name>A0A518DMX8_9BACT</name>
<dbReference type="InterPro" id="IPR035987">
    <property type="entry name" value="Ribosomal_uS8_sf"/>
</dbReference>
<dbReference type="EMBL" id="CP036433">
    <property type="protein sequence ID" value="QDU93196.1"/>
    <property type="molecule type" value="Genomic_DNA"/>
</dbReference>
<dbReference type="RefSeq" id="WP_145049790.1">
    <property type="nucleotide sequence ID" value="NZ_CP036433.1"/>
</dbReference>
<dbReference type="GO" id="GO:0005840">
    <property type="term" value="C:ribosome"/>
    <property type="evidence" value="ECO:0007669"/>
    <property type="project" value="UniProtKB-KW"/>
</dbReference>
<sequence>MMTDPIADMLTRIRNAVRVERPFVDMPMSKVKRGVADVLKREGYIWEWSEIEDSPINQLRVELKYGPNGEKVLQRLRRVSKPGRRIYAKAKELRPVLNGLGITVISTSHGVVSDREARQQNLGGEVLCEIW</sequence>
<evidence type="ECO:0000256" key="1">
    <source>
        <dbReference type="ARBA" id="ARBA00006471"/>
    </source>
</evidence>
<dbReference type="NCBIfam" id="NF001109">
    <property type="entry name" value="PRK00136.1"/>
    <property type="match status" value="1"/>
</dbReference>
<dbReference type="Proteomes" id="UP000317648">
    <property type="component" value="Chromosome"/>
</dbReference>
<evidence type="ECO:0000256" key="8">
    <source>
        <dbReference type="HAMAP-Rule" id="MF_01302"/>
    </source>
</evidence>
<evidence type="ECO:0000256" key="2">
    <source>
        <dbReference type="ARBA" id="ARBA00022730"/>
    </source>
</evidence>